<organism evidence="2 3">
    <name type="scientific">Thalassiosira oceanica</name>
    <name type="common">Marine diatom</name>
    <dbReference type="NCBI Taxonomy" id="159749"/>
    <lineage>
        <taxon>Eukaryota</taxon>
        <taxon>Sar</taxon>
        <taxon>Stramenopiles</taxon>
        <taxon>Ochrophyta</taxon>
        <taxon>Bacillariophyta</taxon>
        <taxon>Coscinodiscophyceae</taxon>
        <taxon>Thalassiosirophycidae</taxon>
        <taxon>Thalassiosirales</taxon>
        <taxon>Thalassiosiraceae</taxon>
        <taxon>Thalassiosira</taxon>
    </lineage>
</organism>
<dbReference type="AlphaFoldDB" id="K0R447"/>
<feature type="region of interest" description="Disordered" evidence="1">
    <location>
        <begin position="597"/>
        <end position="623"/>
    </location>
</feature>
<dbReference type="PROSITE" id="PS50096">
    <property type="entry name" value="IQ"/>
    <property type="match status" value="1"/>
</dbReference>
<reference evidence="2 3" key="1">
    <citation type="journal article" date="2012" name="Genome Biol.">
        <title>Genome and low-iron response of an oceanic diatom adapted to chronic iron limitation.</title>
        <authorList>
            <person name="Lommer M."/>
            <person name="Specht M."/>
            <person name="Roy A.S."/>
            <person name="Kraemer L."/>
            <person name="Andreson R."/>
            <person name="Gutowska M.A."/>
            <person name="Wolf J."/>
            <person name="Bergner S.V."/>
            <person name="Schilhabel M.B."/>
            <person name="Klostermeier U.C."/>
            <person name="Beiko R.G."/>
            <person name="Rosenstiel P."/>
            <person name="Hippler M."/>
            <person name="Laroche J."/>
        </authorList>
    </citation>
    <scope>NUCLEOTIDE SEQUENCE [LARGE SCALE GENOMIC DNA]</scope>
    <source>
        <strain evidence="2 3">CCMP1005</strain>
    </source>
</reference>
<feature type="region of interest" description="Disordered" evidence="1">
    <location>
        <begin position="433"/>
        <end position="531"/>
    </location>
</feature>
<comment type="caution">
    <text evidence="2">The sequence shown here is derived from an EMBL/GenBank/DDBJ whole genome shotgun (WGS) entry which is preliminary data.</text>
</comment>
<sequence>MAMVGDDGFEMPSYGVRRSIAAKVLSKKSKKGYVLSDENCLHCEMPLMTIDGSRNECKTCPAIKKWVKRQLEACKATEEDEGRLEMREQEDSSNDRLDGSGLEEFREECGDNVIVEHIYDNENYEEQLGDEDPAALNRDYLHCTSAEEERAIRLRAKQIIMDARGHGVDEDVDMGKDGGVTKRYSWEDDYVNPAGCSPMLDNATYSMDDVDKAIIEERVDEIINRARQNLNADHNLDLPPEMILSPRQKSIDKVSSKLDHDEAETEALLGTWEASVVIQSVARRYLARKIVTEMSGTNGPPVEDTGPTQFSSLGLNKPTADDEAEGRMGSTSNDDDFKTAPPKASATSKETMAGTRVHEEEEADTLPKTARRLPKRSLIAEVACKFDDAVTEAFVKMTTYVQCTDGLSGEDYGQQFGQGDGFVQQSHFENTQFQYPPKETDSNTATSTAARVKEKETTSNSEDSPKPLMTVPKLAGSGDGNVKEESVNQPASIINEVEHETPAPDNRVEPERQRPSESIHYGHASPSIGVNTRYNNNVATVNNHRQFNEHNQGCAPTREDVQAAIQAAYTKPQASGTGSGFAVNDTQQYAAENHAHKRNFDPREDAAPSPPAQGRNDPLAGPAPARFAQAHYQMIHQPAMPPAGRSSTFKTYSDDPNVNRQLAYAEKSIEDAKRFIMSRNLAPAGDVIGRSTGRGQEQRPHVVKLTRTSLPVEGGRRNSTAEEHLGLMRLTRSGLALPPRWLMTNKASIEHLTRQIEYSSLTEIDDACLDGMFLYGIDV</sequence>
<evidence type="ECO:0000313" key="3">
    <source>
        <dbReference type="Proteomes" id="UP000266841"/>
    </source>
</evidence>
<feature type="compositionally biased region" description="Basic and acidic residues" evidence="1">
    <location>
        <begin position="496"/>
        <end position="517"/>
    </location>
</feature>
<accession>K0R447</accession>
<evidence type="ECO:0000256" key="1">
    <source>
        <dbReference type="SAM" id="MobiDB-lite"/>
    </source>
</evidence>
<name>K0R447_THAOC</name>
<keyword evidence="3" id="KW-1185">Reference proteome</keyword>
<gene>
    <name evidence="2" type="ORF">THAOC_33469</name>
</gene>
<dbReference type="Proteomes" id="UP000266841">
    <property type="component" value="Unassembled WGS sequence"/>
</dbReference>
<feature type="region of interest" description="Disordered" evidence="1">
    <location>
        <begin position="79"/>
        <end position="100"/>
    </location>
</feature>
<dbReference type="EMBL" id="AGNL01046625">
    <property type="protein sequence ID" value="EJK47793.1"/>
    <property type="molecule type" value="Genomic_DNA"/>
</dbReference>
<evidence type="ECO:0000313" key="2">
    <source>
        <dbReference type="EMBL" id="EJK47793.1"/>
    </source>
</evidence>
<dbReference type="eggNOG" id="ENOG502QZ6S">
    <property type="taxonomic scope" value="Eukaryota"/>
</dbReference>
<feature type="region of interest" description="Disordered" evidence="1">
    <location>
        <begin position="294"/>
        <end position="367"/>
    </location>
</feature>
<proteinExistence type="predicted"/>
<protein>
    <submittedName>
        <fullName evidence="2">Uncharacterized protein</fullName>
    </submittedName>
</protein>